<dbReference type="EMBL" id="RKHY01000001">
    <property type="protein sequence ID" value="ROS44463.1"/>
    <property type="molecule type" value="Genomic_DNA"/>
</dbReference>
<evidence type="ECO:0000259" key="2">
    <source>
        <dbReference type="Pfam" id="PF13193"/>
    </source>
</evidence>
<protein>
    <submittedName>
        <fullName evidence="3">Fatty-acyl-CoA synthase</fullName>
    </submittedName>
</protein>
<dbReference type="InterPro" id="IPR020845">
    <property type="entry name" value="AMP-binding_CS"/>
</dbReference>
<feature type="domain" description="AMP-binding enzyme C-terminal" evidence="2">
    <location>
        <begin position="452"/>
        <end position="528"/>
    </location>
</feature>
<accession>A0A3N2H6C2</accession>
<gene>
    <name evidence="3" type="ORF">EDD35_6907</name>
</gene>
<dbReference type="InterPro" id="IPR025110">
    <property type="entry name" value="AMP-bd_C"/>
</dbReference>
<comment type="caution">
    <text evidence="3">The sequence shown here is derived from an EMBL/GenBank/DDBJ whole genome shotgun (WGS) entry which is preliminary data.</text>
</comment>
<dbReference type="PROSITE" id="PS00455">
    <property type="entry name" value="AMP_BINDING"/>
    <property type="match status" value="1"/>
</dbReference>
<dbReference type="SUPFAM" id="SSF56801">
    <property type="entry name" value="Acetyl-CoA synthetase-like"/>
    <property type="match status" value="1"/>
</dbReference>
<dbReference type="Pfam" id="PF13193">
    <property type="entry name" value="AMP-binding_C"/>
    <property type="match status" value="1"/>
</dbReference>
<dbReference type="InterPro" id="IPR000873">
    <property type="entry name" value="AMP-dep_synth/lig_dom"/>
</dbReference>
<dbReference type="Pfam" id="PF00501">
    <property type="entry name" value="AMP-binding"/>
    <property type="match status" value="1"/>
</dbReference>
<dbReference type="PANTHER" id="PTHR43767">
    <property type="entry name" value="LONG-CHAIN-FATTY-ACID--COA LIGASE"/>
    <property type="match status" value="1"/>
</dbReference>
<dbReference type="InterPro" id="IPR042099">
    <property type="entry name" value="ANL_N_sf"/>
</dbReference>
<sequence length="543" mass="58416">MTATVEAQTGTFGYLALWDAIAGVVGERDCLVQNGRRQSWAQTRERTLALGWWLTARTEGRRAGEHQPWESPNDLVGVYVRNRPEFLETVLGCYRARCAPFNVNYRYRAAELAYLLRDAAPAVLVYQQEFAPVLREALAGLAAAPVLVCVADDSGEQPVAGSVDYEQVIATAVAPPVERVPSGDDVHVLYTGGTTGMPKGVIWRQRDAIPGPCGITVGSIGQAVEGAPRREWLRALPAPPLMHGTALWYAFNAWSSGGTVVLGDNPVHFDAAEMVGTLRRERISSLAIVGDVFARPLLDALAATPEPPEHVRFVFSSGAVLSQRSWAGFRERFPRATIINALGSSETGPQANQTGGDATFTAGPNTFVLDEKTGVLRDRTRPGQGLLANGGFLPRGYLGDPERTGMTFRTIGGRYLAVSGDRAEIDADGAVTFLGRDATVINTGGEKVYAEEVESVLLAHPGVADALVLGRPSERWGSEVVALLVADGSDDTVSDAALTAAVKARLAGYKAPKTFLRVEKIRRYDNGKPDYAWARAQLERGDE</sequence>
<dbReference type="GeneID" id="301848151"/>
<dbReference type="InterPro" id="IPR045851">
    <property type="entry name" value="AMP-bd_C_sf"/>
</dbReference>
<dbReference type="Gene3D" id="3.30.300.30">
    <property type="match status" value="1"/>
</dbReference>
<feature type="domain" description="AMP-dependent synthetase/ligase" evidence="1">
    <location>
        <begin position="26"/>
        <end position="384"/>
    </location>
</feature>
<dbReference type="RefSeq" id="WP_123686433.1">
    <property type="nucleotide sequence ID" value="NZ_RKHY01000001.1"/>
</dbReference>
<reference evidence="3 4" key="1">
    <citation type="submission" date="2018-11" db="EMBL/GenBank/DDBJ databases">
        <title>Sequencing the genomes of 1000 actinobacteria strains.</title>
        <authorList>
            <person name="Klenk H.-P."/>
        </authorList>
    </citation>
    <scope>NUCLEOTIDE SEQUENCE [LARGE SCALE GENOMIC DNA]</scope>
    <source>
        <strain evidence="3 4">DSM 44348</strain>
    </source>
</reference>
<dbReference type="PANTHER" id="PTHR43767:SF1">
    <property type="entry name" value="NONRIBOSOMAL PEPTIDE SYNTHASE PES1 (EUROFUNG)-RELATED"/>
    <property type="match status" value="1"/>
</dbReference>
<evidence type="ECO:0000313" key="3">
    <source>
        <dbReference type="EMBL" id="ROS44463.1"/>
    </source>
</evidence>
<name>A0A3N2H6C2_9PSEU</name>
<keyword evidence="4" id="KW-1185">Reference proteome</keyword>
<organism evidence="3 4">
    <name type="scientific">Amycolatopsis thermoflava</name>
    <dbReference type="NCBI Taxonomy" id="84480"/>
    <lineage>
        <taxon>Bacteria</taxon>
        <taxon>Bacillati</taxon>
        <taxon>Actinomycetota</taxon>
        <taxon>Actinomycetes</taxon>
        <taxon>Pseudonocardiales</taxon>
        <taxon>Pseudonocardiaceae</taxon>
        <taxon>Amycolatopsis</taxon>
        <taxon>Amycolatopsis methanolica group</taxon>
    </lineage>
</organism>
<evidence type="ECO:0000259" key="1">
    <source>
        <dbReference type="Pfam" id="PF00501"/>
    </source>
</evidence>
<dbReference type="GO" id="GO:0016878">
    <property type="term" value="F:acid-thiol ligase activity"/>
    <property type="evidence" value="ECO:0007669"/>
    <property type="project" value="UniProtKB-ARBA"/>
</dbReference>
<evidence type="ECO:0000313" key="4">
    <source>
        <dbReference type="Proteomes" id="UP000274843"/>
    </source>
</evidence>
<dbReference type="Gene3D" id="3.40.50.12780">
    <property type="entry name" value="N-terminal domain of ligase-like"/>
    <property type="match status" value="1"/>
</dbReference>
<proteinExistence type="predicted"/>
<dbReference type="Proteomes" id="UP000274843">
    <property type="component" value="Unassembled WGS sequence"/>
</dbReference>
<dbReference type="AlphaFoldDB" id="A0A3N2H6C2"/>
<dbReference type="InterPro" id="IPR050237">
    <property type="entry name" value="ATP-dep_AMP-bd_enzyme"/>
</dbReference>